<proteinExistence type="predicted"/>
<name>A0A061H7Q9_9BASI</name>
<gene>
    <name evidence="2" type="ORF">PFL1_04347</name>
</gene>
<organism evidence="2 3">
    <name type="scientific">Pseudozyma flocculosa PF-1</name>
    <dbReference type="NCBI Taxonomy" id="1277687"/>
    <lineage>
        <taxon>Eukaryota</taxon>
        <taxon>Fungi</taxon>
        <taxon>Dikarya</taxon>
        <taxon>Basidiomycota</taxon>
        <taxon>Ustilaginomycotina</taxon>
        <taxon>Ustilaginomycetes</taxon>
        <taxon>Ustilaginales</taxon>
        <taxon>Ustilaginaceae</taxon>
        <taxon>Pseudozyma</taxon>
    </lineage>
</organism>
<dbReference type="GeneID" id="19318452"/>
<dbReference type="Proteomes" id="UP000053664">
    <property type="component" value="Unassembled WGS sequence"/>
</dbReference>
<sequence length="629" mass="67430">MTTPTRHDSAPSPLSQLPTELLYHCFRLAASLDPHTARSLAYVSRTVCHWTISQRWSTIVCTTPQQVVALWLFLIESQHNDDTDAHPHPPPSGSGSGAPPTPRYISCPASRPGSYTRNLFIDTTPCGATTHVDPGTTTPYEDLLTLSSRLQLQRERDALAHAAALSTSQPPPAWETLQRTKLAPTRASSRLSGLLYHFPALDHLALGATEMQLFQPSLISTSPVEMMLVYDGNDTLISDVFLSGVEELAHWSDDVESSGSQRGAGNMTATLGGIRRRLKRLHVVGIDPRSQLAGVAMPVKILEPLRAGSTSPGSLIHALSYNAPPLLDEATSNGDQTNGDGHGDVDGASRSPLATVREQAIRALSLPSAPLSRQRTSQGLTHLRYDTKRFSFRPSEIIASRLRSFVQELDLAPAAGSAAAGGENGERAAASTPAAAAAGAVEEEQDAEDVWPRERSDVWTSTSSGSGLLPLVFPPTNSSSSSSSSATGGGAVVDASSAVFAAEFADSIRHLYGWTQMTQRQRWIASQGEYVDRIEAGFTASDNAALSRIQERFTRQLRDESLLAAAPRATDHDAAAAAAAESDRLRYRARPPCEFVSLGGVTAAFTKQHRIDVFLDRSRGGQGSWPSTT</sequence>
<dbReference type="HOGENOM" id="CLU_397494_0_0_1"/>
<dbReference type="OrthoDB" id="3351822at2759"/>
<feature type="compositionally biased region" description="Low complexity" evidence="1">
    <location>
        <begin position="416"/>
        <end position="440"/>
    </location>
</feature>
<reference evidence="2 3" key="1">
    <citation type="journal article" date="2013" name="Plant Cell">
        <title>The transition from a phytopathogenic smut ancestor to an anamorphic biocontrol agent deciphered by comparative whole-genome analysis.</title>
        <authorList>
            <person name="Lefebvre F."/>
            <person name="Joly D.L."/>
            <person name="Labbe C."/>
            <person name="Teichmann B."/>
            <person name="Linning R."/>
            <person name="Belzile F."/>
            <person name="Bakkeren G."/>
            <person name="Belanger R.R."/>
        </authorList>
    </citation>
    <scope>NUCLEOTIDE SEQUENCE [LARGE SCALE GENOMIC DNA]</scope>
    <source>
        <strain evidence="2 3">PF-1</strain>
    </source>
</reference>
<protein>
    <submittedName>
        <fullName evidence="2">Uncharacterized protein</fullName>
    </submittedName>
</protein>
<feature type="region of interest" description="Disordered" evidence="1">
    <location>
        <begin position="81"/>
        <end position="107"/>
    </location>
</feature>
<feature type="region of interest" description="Disordered" evidence="1">
    <location>
        <begin position="416"/>
        <end position="452"/>
    </location>
</feature>
<accession>A0A061H7Q9</accession>
<dbReference type="RefSeq" id="XP_007880064.1">
    <property type="nucleotide sequence ID" value="XM_007881873.1"/>
</dbReference>
<evidence type="ECO:0000256" key="1">
    <source>
        <dbReference type="SAM" id="MobiDB-lite"/>
    </source>
</evidence>
<dbReference type="eggNOG" id="ENOG502RBRM">
    <property type="taxonomic scope" value="Eukaryota"/>
</dbReference>
<evidence type="ECO:0000313" key="3">
    <source>
        <dbReference type="Proteomes" id="UP000053664"/>
    </source>
</evidence>
<dbReference type="EMBL" id="KE361636">
    <property type="protein sequence ID" value="EPQ28020.1"/>
    <property type="molecule type" value="Genomic_DNA"/>
</dbReference>
<feature type="compositionally biased region" description="Polar residues" evidence="1">
    <location>
        <begin position="330"/>
        <end position="339"/>
    </location>
</feature>
<feature type="region of interest" description="Disordered" evidence="1">
    <location>
        <begin position="327"/>
        <end position="349"/>
    </location>
</feature>
<dbReference type="AlphaFoldDB" id="A0A061H7Q9"/>
<dbReference type="KEGG" id="pfp:PFL1_04347"/>
<evidence type="ECO:0000313" key="2">
    <source>
        <dbReference type="EMBL" id="EPQ28020.1"/>
    </source>
</evidence>